<keyword evidence="2" id="KW-1185">Reference proteome</keyword>
<evidence type="ECO:0000313" key="2">
    <source>
        <dbReference type="Proteomes" id="UP000236725"/>
    </source>
</evidence>
<reference evidence="1 2" key="1">
    <citation type="submission" date="2016-10" db="EMBL/GenBank/DDBJ databases">
        <authorList>
            <person name="Varghese N."/>
            <person name="Submissions S."/>
        </authorList>
    </citation>
    <scope>NUCLEOTIDE SEQUENCE [LARGE SCALE GENOMIC DNA]</scope>
    <source>
        <strain evidence="1 2">DSM 29073</strain>
    </source>
</reference>
<accession>A0A8G2BW75</accession>
<name>A0A8G2BW75_9BACT</name>
<dbReference type="EMBL" id="FNVS01000008">
    <property type="protein sequence ID" value="SEF84370.1"/>
    <property type="molecule type" value="Genomic_DNA"/>
</dbReference>
<gene>
    <name evidence="1" type="ORF">SAMN05444001_10820</name>
</gene>
<organism evidence="1 2">
    <name type="scientific">Parabacteroides chinchillae</name>
    <dbReference type="NCBI Taxonomy" id="871327"/>
    <lineage>
        <taxon>Bacteria</taxon>
        <taxon>Pseudomonadati</taxon>
        <taxon>Bacteroidota</taxon>
        <taxon>Bacteroidia</taxon>
        <taxon>Bacteroidales</taxon>
        <taxon>Tannerellaceae</taxon>
        <taxon>Parabacteroides</taxon>
    </lineage>
</organism>
<protein>
    <recommendedName>
        <fullName evidence="3">DUF3316 domain-containing protein</fullName>
    </recommendedName>
</protein>
<dbReference type="Pfam" id="PF11777">
    <property type="entry name" value="DUF3316"/>
    <property type="match status" value="1"/>
</dbReference>
<dbReference type="AlphaFoldDB" id="A0A8G2BW75"/>
<dbReference type="InterPro" id="IPR016879">
    <property type="entry name" value="UCP028299"/>
</dbReference>
<proteinExistence type="predicted"/>
<dbReference type="Proteomes" id="UP000236725">
    <property type="component" value="Unassembled WGS sequence"/>
</dbReference>
<comment type="caution">
    <text evidence="1">The sequence shown here is derived from an EMBL/GenBank/DDBJ whole genome shotgun (WGS) entry which is preliminary data.</text>
</comment>
<evidence type="ECO:0008006" key="3">
    <source>
        <dbReference type="Google" id="ProtNLM"/>
    </source>
</evidence>
<evidence type="ECO:0000313" key="1">
    <source>
        <dbReference type="EMBL" id="SEF84370.1"/>
    </source>
</evidence>
<sequence length="284" mass="32178">MLTGYFLFVAILPVVAQSEEKGDYWTVNEGTMIGAGRMHLMDTYLTPGNEVNYTGWTLRVMDERMKRVKLANYKVTRQQIVSLDGGKTLNPAGSAIDYALFLDYTLGYYYNFPVFVPGLNLLAGGAGNLLAGCIYNTRNTNNPVSAKADIDLNLSGMAIYNFRVRNYPVTFRYQLMVPFAGISFAPHYNQSYYEMFGLGNNSGMVHFNSFHNKFAMKHYITADFPVGCLTIRMGYLNSRYQTEVNQISSHIITHTFMLGFVKEFVAFGGKRAMNNKHTYKSTYY</sequence>